<dbReference type="InterPro" id="IPR039448">
    <property type="entry name" value="Beta_helix"/>
</dbReference>
<evidence type="ECO:0000256" key="1">
    <source>
        <dbReference type="ARBA" id="ARBA00004186"/>
    </source>
</evidence>
<protein>
    <submittedName>
        <fullName evidence="7">Protein nessun dorma</fullName>
    </submittedName>
</protein>
<dbReference type="Gene3D" id="2.160.20.10">
    <property type="entry name" value="Single-stranded right-handed beta-helix, Pectin lyase-like"/>
    <property type="match status" value="1"/>
</dbReference>
<keyword evidence="3" id="KW-0206">Cytoskeleton</keyword>
<dbReference type="RefSeq" id="XP_023938238.2">
    <property type="nucleotide sequence ID" value="XM_024082470.2"/>
</dbReference>
<dbReference type="InterPro" id="IPR045140">
    <property type="entry name" value="SHCBP1-like"/>
</dbReference>
<evidence type="ECO:0000313" key="6">
    <source>
        <dbReference type="Proteomes" id="UP001652582"/>
    </source>
</evidence>
<organism evidence="6 7">
    <name type="scientific">Bicyclus anynana</name>
    <name type="common">Squinting bush brown butterfly</name>
    <dbReference type="NCBI Taxonomy" id="110368"/>
    <lineage>
        <taxon>Eukaryota</taxon>
        <taxon>Metazoa</taxon>
        <taxon>Ecdysozoa</taxon>
        <taxon>Arthropoda</taxon>
        <taxon>Hexapoda</taxon>
        <taxon>Insecta</taxon>
        <taxon>Pterygota</taxon>
        <taxon>Neoptera</taxon>
        <taxon>Endopterygota</taxon>
        <taxon>Lepidoptera</taxon>
        <taxon>Glossata</taxon>
        <taxon>Ditrysia</taxon>
        <taxon>Papilionoidea</taxon>
        <taxon>Nymphalidae</taxon>
        <taxon>Satyrinae</taxon>
        <taxon>Satyrini</taxon>
        <taxon>Mycalesina</taxon>
        <taxon>Bicyclus</taxon>
    </lineage>
</organism>
<dbReference type="OrthoDB" id="5978115at2759"/>
<dbReference type="GeneID" id="112046025"/>
<reference evidence="7" key="1">
    <citation type="submission" date="2025-08" db="UniProtKB">
        <authorList>
            <consortium name="RefSeq"/>
        </authorList>
    </citation>
    <scope>IDENTIFICATION</scope>
</reference>
<evidence type="ECO:0000259" key="4">
    <source>
        <dbReference type="Pfam" id="PF13229"/>
    </source>
</evidence>
<dbReference type="Pfam" id="PF13229">
    <property type="entry name" value="Beta_helix"/>
    <property type="match status" value="1"/>
</dbReference>
<dbReference type="PANTHER" id="PTHR14695:SF4">
    <property type="entry name" value="PROTEIN NESSUN DORMA"/>
    <property type="match status" value="1"/>
</dbReference>
<dbReference type="GO" id="GO:0005819">
    <property type="term" value="C:spindle"/>
    <property type="evidence" value="ECO:0007669"/>
    <property type="project" value="UniProtKB-SubCell"/>
</dbReference>
<feature type="domain" description="Right handed beta helix" evidence="4">
    <location>
        <begin position="366"/>
        <end position="477"/>
    </location>
</feature>
<dbReference type="InterPro" id="IPR011050">
    <property type="entry name" value="Pectin_lyase_fold/virulence"/>
</dbReference>
<comment type="subcellular location">
    <subcellularLocation>
        <location evidence="1">Cytoplasm</location>
        <location evidence="1">Cytoskeleton</location>
        <location evidence="1">Spindle</location>
    </subcellularLocation>
</comment>
<evidence type="ECO:0000259" key="5">
    <source>
        <dbReference type="Pfam" id="PF23762"/>
    </source>
</evidence>
<sequence>MPVVYNFMHSHKETLEALVDIFTCQGSMREQLTTYAELRVEPVGWDALWKLSKRFCKRFEVRYPCVALVTVTSVDFEELTAEVDVLSVQHAAVSLPEQVSAVPLIELWPTLKQREKSVNAEDTAQLIDLMRFFYDNIWMPWDDQDNKVMLPKTIENRMSLWLDIHNGSIPSYIARSITMMRNSAIDAHEKLRDLDSSLCDEGMADEDDSLLPSNYISQCAEMNAHLDSLMPKWSLYEDPLVREHYLALAKAKWEENKTKRNLVALWQGGSIQQFTNITKFLKSKASKDHNLMVMISAEEGLSLEPEEVVFCSSQYEIPEMPLLKISLFSFNGATLKANMMRSCLFMMSEDCTIQDLHLDCALVNTVIVMRAGRLHVKNCLFSDDSQNLQSDFAQGIVAMSDAKILLEECTFENFYSGLVIHEGAQVELRNCTIKRCGVGIQMYSGANVKLDATAISECSEQSIRCEITTNVQSSNATMDGLEIASSCKIGAGNLQQEVLIVKQDNDLV</sequence>
<gene>
    <name evidence="7" type="primary">LOC112046025</name>
</gene>
<accession>A0A6J1MZI1</accession>
<dbReference type="GO" id="GO:0007112">
    <property type="term" value="P:male meiosis cytokinesis"/>
    <property type="evidence" value="ECO:0007669"/>
    <property type="project" value="TreeGrafter"/>
</dbReference>
<feature type="domain" description="SHC SH2" evidence="5">
    <location>
        <begin position="27"/>
        <end position="242"/>
    </location>
</feature>
<evidence type="ECO:0000256" key="3">
    <source>
        <dbReference type="ARBA" id="ARBA00023212"/>
    </source>
</evidence>
<dbReference type="Proteomes" id="UP001652582">
    <property type="component" value="Chromosome 8"/>
</dbReference>
<evidence type="ECO:0000313" key="7">
    <source>
        <dbReference type="RefSeq" id="XP_023938238.2"/>
    </source>
</evidence>
<proteinExistence type="predicted"/>
<keyword evidence="6" id="KW-1185">Reference proteome</keyword>
<name>A0A6J1MZI1_BICAN</name>
<evidence type="ECO:0000256" key="2">
    <source>
        <dbReference type="ARBA" id="ARBA00022490"/>
    </source>
</evidence>
<dbReference type="InterPro" id="IPR057508">
    <property type="entry name" value="SHCBP-like_N"/>
</dbReference>
<dbReference type="AlphaFoldDB" id="A0A6J1MZI1"/>
<dbReference type="GO" id="GO:0007283">
    <property type="term" value="P:spermatogenesis"/>
    <property type="evidence" value="ECO:0007669"/>
    <property type="project" value="TreeGrafter"/>
</dbReference>
<dbReference type="SUPFAM" id="SSF51126">
    <property type="entry name" value="Pectin lyase-like"/>
    <property type="match status" value="1"/>
</dbReference>
<dbReference type="KEGG" id="bany:112046025"/>
<keyword evidence="2" id="KW-0963">Cytoplasm</keyword>
<dbReference type="Pfam" id="PF23762">
    <property type="entry name" value="SHCBP_N"/>
    <property type="match status" value="1"/>
</dbReference>
<dbReference type="InterPro" id="IPR012334">
    <property type="entry name" value="Pectin_lyas_fold"/>
</dbReference>
<dbReference type="PANTHER" id="PTHR14695">
    <property type="entry name" value="SHC SH2-DOMAIN BINDING PROTEIN 1-RELATED"/>
    <property type="match status" value="1"/>
</dbReference>